<evidence type="ECO:0000256" key="1">
    <source>
        <dbReference type="ARBA" id="ARBA00022527"/>
    </source>
</evidence>
<dbReference type="Pfam" id="PF13581">
    <property type="entry name" value="HATPase_c_2"/>
    <property type="match status" value="1"/>
</dbReference>
<keyword evidence="1" id="KW-0808">Transferase</keyword>
<accession>A0ABX1AHV6</accession>
<dbReference type="InterPro" id="IPR036890">
    <property type="entry name" value="HATPase_C_sf"/>
</dbReference>
<dbReference type="PANTHER" id="PTHR35526:SF3">
    <property type="entry name" value="ANTI-SIGMA-F FACTOR RSBW"/>
    <property type="match status" value="1"/>
</dbReference>
<dbReference type="CDD" id="cd16936">
    <property type="entry name" value="HATPase_RsbW-like"/>
    <property type="match status" value="1"/>
</dbReference>
<dbReference type="EMBL" id="JAAVJB010000025">
    <property type="protein sequence ID" value="NJP65785.1"/>
    <property type="molecule type" value="Genomic_DNA"/>
</dbReference>
<dbReference type="RefSeq" id="WP_167932311.1">
    <property type="nucleotide sequence ID" value="NZ_JAAVJB010000025.1"/>
</dbReference>
<dbReference type="Gene3D" id="3.30.565.10">
    <property type="entry name" value="Histidine kinase-like ATPase, C-terminal domain"/>
    <property type="match status" value="1"/>
</dbReference>
<dbReference type="PANTHER" id="PTHR35526">
    <property type="entry name" value="ANTI-SIGMA-F FACTOR RSBW-RELATED"/>
    <property type="match status" value="1"/>
</dbReference>
<evidence type="ECO:0000313" key="3">
    <source>
        <dbReference type="EMBL" id="NJP65785.1"/>
    </source>
</evidence>
<keyword evidence="1" id="KW-0418">Kinase</keyword>
<feature type="domain" description="Histidine kinase/HSP90-like ATPase" evidence="2">
    <location>
        <begin position="33"/>
        <end position="131"/>
    </location>
</feature>
<proteinExistence type="predicted"/>
<dbReference type="Proteomes" id="UP000746503">
    <property type="component" value="Unassembled WGS sequence"/>
</dbReference>
<organism evidence="3 4">
    <name type="scientific">Streptomyces spiramenti</name>
    <dbReference type="NCBI Taxonomy" id="2720606"/>
    <lineage>
        <taxon>Bacteria</taxon>
        <taxon>Bacillati</taxon>
        <taxon>Actinomycetota</taxon>
        <taxon>Actinomycetes</taxon>
        <taxon>Kitasatosporales</taxon>
        <taxon>Streptomycetaceae</taxon>
        <taxon>Streptomyces</taxon>
    </lineage>
</organism>
<keyword evidence="4" id="KW-1185">Reference proteome</keyword>
<evidence type="ECO:0000313" key="4">
    <source>
        <dbReference type="Proteomes" id="UP000746503"/>
    </source>
</evidence>
<protein>
    <submittedName>
        <fullName evidence="3">ATP-binding protein</fullName>
    </submittedName>
</protein>
<comment type="caution">
    <text evidence="3">The sequence shown here is derived from an EMBL/GenBank/DDBJ whole genome shotgun (WGS) entry which is preliminary data.</text>
</comment>
<dbReference type="InterPro" id="IPR050267">
    <property type="entry name" value="Anti-sigma-factor_SerPK"/>
</dbReference>
<reference evidence="3 4" key="1">
    <citation type="submission" date="2020-03" db="EMBL/GenBank/DDBJ databases">
        <title>Draft genome of Streptomyces sp. ventii, isolated from the Axial Seamount in the Pacific Ocean, and resequencing of the two type strains Streptomyces lonarensis strain NCL 716 and Streptomyces bohaiensis strain 11A07.</title>
        <authorList>
            <person name="Loughran R.M."/>
            <person name="Pfannmuller K.M."/>
            <person name="Wasson B.J."/>
            <person name="Deadmond M.C."/>
            <person name="Paddock B.E."/>
            <person name="Koyack M.J."/>
            <person name="Gallegos D.A."/>
            <person name="Mitchell E.A."/>
            <person name="Ushijima B."/>
            <person name="Saw J.H."/>
            <person name="Mcphail K.L."/>
            <person name="Videau P."/>
        </authorList>
    </citation>
    <scope>NUCLEOTIDE SEQUENCE [LARGE SCALE GENOMIC DNA]</scope>
    <source>
        <strain evidence="4">5675061</strain>
    </source>
</reference>
<sequence length="155" mass="17007">MDSRSHASPQQVLPARHRHDGTWRFTVPPVEGSVPWVRHAVRDLLRRRRAHLGEDLMFAIELVLSELVTNGVRHAALLTPEIGVEVTLRDGRLRLAVEDGHPYRPRALEAVPDRHDTGGRGLLLVKAVALETGGDCGVTPTAAGGKVVWATLPLY</sequence>
<keyword evidence="1" id="KW-0723">Serine/threonine-protein kinase</keyword>
<name>A0ABX1AHV6_9ACTN</name>
<dbReference type="InterPro" id="IPR003594">
    <property type="entry name" value="HATPase_dom"/>
</dbReference>
<dbReference type="GO" id="GO:0005524">
    <property type="term" value="F:ATP binding"/>
    <property type="evidence" value="ECO:0007669"/>
    <property type="project" value="UniProtKB-KW"/>
</dbReference>
<dbReference type="SUPFAM" id="SSF55874">
    <property type="entry name" value="ATPase domain of HSP90 chaperone/DNA topoisomerase II/histidine kinase"/>
    <property type="match status" value="1"/>
</dbReference>
<gene>
    <name evidence="3" type="ORF">HCJ92_05635</name>
</gene>
<evidence type="ECO:0000259" key="2">
    <source>
        <dbReference type="Pfam" id="PF13581"/>
    </source>
</evidence>
<keyword evidence="3" id="KW-0547">Nucleotide-binding</keyword>
<keyword evidence="3" id="KW-0067">ATP-binding</keyword>